<gene>
    <name evidence="2" type="ORF">QBC46DRAFT_394732</name>
</gene>
<reference evidence="3" key="1">
    <citation type="journal article" date="2023" name="Mol. Phylogenet. Evol.">
        <title>Genome-scale phylogeny and comparative genomics of the fungal order Sordariales.</title>
        <authorList>
            <person name="Hensen N."/>
            <person name="Bonometti L."/>
            <person name="Westerberg I."/>
            <person name="Brannstrom I.O."/>
            <person name="Guillou S."/>
            <person name="Cros-Aarteil S."/>
            <person name="Calhoun S."/>
            <person name="Haridas S."/>
            <person name="Kuo A."/>
            <person name="Mondo S."/>
            <person name="Pangilinan J."/>
            <person name="Riley R."/>
            <person name="LaButti K."/>
            <person name="Andreopoulos B."/>
            <person name="Lipzen A."/>
            <person name="Chen C."/>
            <person name="Yan M."/>
            <person name="Daum C."/>
            <person name="Ng V."/>
            <person name="Clum A."/>
            <person name="Steindorff A."/>
            <person name="Ohm R.A."/>
            <person name="Martin F."/>
            <person name="Silar P."/>
            <person name="Natvig D.O."/>
            <person name="Lalanne C."/>
            <person name="Gautier V."/>
            <person name="Ament-Velasquez S.L."/>
            <person name="Kruys A."/>
            <person name="Hutchinson M.I."/>
            <person name="Powell A.J."/>
            <person name="Barry K."/>
            <person name="Miller A.N."/>
            <person name="Grigoriev I.V."/>
            <person name="Debuchy R."/>
            <person name="Gladieux P."/>
            <person name="Hiltunen Thoren M."/>
            <person name="Johannesson H."/>
        </authorList>
    </citation>
    <scope>NUCLEOTIDE SEQUENCE [LARGE SCALE GENOMIC DNA]</scope>
    <source>
        <strain evidence="3">CBS 340.73</strain>
    </source>
</reference>
<evidence type="ECO:0000259" key="1">
    <source>
        <dbReference type="PROSITE" id="PS50181"/>
    </source>
</evidence>
<dbReference type="InterPro" id="IPR001810">
    <property type="entry name" value="F-box_dom"/>
</dbReference>
<dbReference type="InterPro" id="IPR036047">
    <property type="entry name" value="F-box-like_dom_sf"/>
</dbReference>
<organism evidence="2 3">
    <name type="scientific">Diplogelasinospora grovesii</name>
    <dbReference type="NCBI Taxonomy" id="303347"/>
    <lineage>
        <taxon>Eukaryota</taxon>
        <taxon>Fungi</taxon>
        <taxon>Dikarya</taxon>
        <taxon>Ascomycota</taxon>
        <taxon>Pezizomycotina</taxon>
        <taxon>Sordariomycetes</taxon>
        <taxon>Sordariomycetidae</taxon>
        <taxon>Sordariales</taxon>
        <taxon>Diplogelasinosporaceae</taxon>
        <taxon>Diplogelasinospora</taxon>
    </lineage>
</organism>
<name>A0AAN6S1P9_9PEZI</name>
<keyword evidence="3" id="KW-1185">Reference proteome</keyword>
<dbReference type="CDD" id="cd09917">
    <property type="entry name" value="F-box_SF"/>
    <property type="match status" value="1"/>
</dbReference>
<dbReference type="Proteomes" id="UP001303473">
    <property type="component" value="Unassembled WGS sequence"/>
</dbReference>
<comment type="caution">
    <text evidence="2">The sequence shown here is derived from an EMBL/GenBank/DDBJ whole genome shotgun (WGS) entry which is preliminary data.</text>
</comment>
<protein>
    <recommendedName>
        <fullName evidence="1">F-box domain-containing protein</fullName>
    </recommendedName>
</protein>
<dbReference type="SUPFAM" id="SSF81383">
    <property type="entry name" value="F-box domain"/>
    <property type="match status" value="1"/>
</dbReference>
<evidence type="ECO:0000313" key="2">
    <source>
        <dbReference type="EMBL" id="KAK3936576.1"/>
    </source>
</evidence>
<sequence length="482" mass="55150">MMDDLSYDGVPNAPNGGGTAVDMDMDPLIAPTFHNLTRSPLCSLPDDILLRVMSQADDVSLFCLRRTSRIFLRLFGDRRFRRVHDESYFTWPWPARARWTRERVAAHVKPHLRPLLQRDLYCETCRNFGPEAKRRLRTELIYCSGCDTKHPAGLFSYDQRHGPPNTRICIGREGHVRICDHLVLTCADVERWLATGRPWLVQKCCDRSHRNALNPSPCGSEDHAVHVHFGAFCRVRSCRDLHAQGPQPYIAIQWKTHITLPGVGLSNGIDGADLRRQVDWLRNTASFIFAERPGKYPPELQAFDPNSCSCVHSPGLSSQDRWGFPSREGNPVQCVRHGAAMNTRWFAGGVGLRMEEFLDYLFKCYPRHFFTGWYAKKCGASAECVKISYEKLIPLSPCPRCHPISGWVKQAFQPASADWFMALDPDSYSLQQDRDSYGDYWCDNRTCLNYHLFHNQNPRKMALRSPGIWGRVRALFKFSRGG</sequence>
<dbReference type="EMBL" id="MU853879">
    <property type="protein sequence ID" value="KAK3936576.1"/>
    <property type="molecule type" value="Genomic_DNA"/>
</dbReference>
<accession>A0AAN6S1P9</accession>
<dbReference type="PROSITE" id="PS50181">
    <property type="entry name" value="FBOX"/>
    <property type="match status" value="1"/>
</dbReference>
<proteinExistence type="predicted"/>
<dbReference type="Pfam" id="PF00646">
    <property type="entry name" value="F-box"/>
    <property type="match status" value="1"/>
</dbReference>
<evidence type="ECO:0000313" key="3">
    <source>
        <dbReference type="Proteomes" id="UP001303473"/>
    </source>
</evidence>
<feature type="domain" description="F-box" evidence="1">
    <location>
        <begin position="38"/>
        <end position="83"/>
    </location>
</feature>
<dbReference type="AlphaFoldDB" id="A0AAN6S1P9"/>